<evidence type="ECO:0000313" key="7">
    <source>
        <dbReference type="WBParaSite" id="SSTP_0000669400.1"/>
    </source>
</evidence>
<evidence type="ECO:0000313" key="6">
    <source>
        <dbReference type="Proteomes" id="UP000035681"/>
    </source>
</evidence>
<dbReference type="Proteomes" id="UP000035681">
    <property type="component" value="Unplaced"/>
</dbReference>
<dbReference type="PANTHER" id="PTHR12479:SF11">
    <property type="entry name" value="PROTEIN CBG14497"/>
    <property type="match status" value="1"/>
</dbReference>
<keyword evidence="4 5" id="KW-0472">Membrane</keyword>
<keyword evidence="2 5" id="KW-0812">Transmembrane</keyword>
<dbReference type="GO" id="GO:0012505">
    <property type="term" value="C:endomembrane system"/>
    <property type="evidence" value="ECO:0007669"/>
    <property type="project" value="UniProtKB-SubCell"/>
</dbReference>
<evidence type="ECO:0000313" key="8">
    <source>
        <dbReference type="WBParaSite" id="TCONS_00016401.p1"/>
    </source>
</evidence>
<evidence type="ECO:0000256" key="4">
    <source>
        <dbReference type="ARBA" id="ARBA00023136"/>
    </source>
</evidence>
<reference evidence="7" key="1">
    <citation type="submission" date="2015-08" db="UniProtKB">
        <authorList>
            <consortium name="WormBaseParasite"/>
        </authorList>
    </citation>
    <scope>IDENTIFICATION</scope>
</reference>
<dbReference type="AlphaFoldDB" id="A0A0K0EB23"/>
<sequence length="236" mass="26736">MNSSRHPFKSFLVRHQTQNGYIVDSVPKPVQFDESNDRYRCMCGCFHIKTGAFIVVAVEVIMILAFLINSSLVYIQQNPPPQYNNNTTATYTPISFTISMIGFGLAGFIIFIAFIGIAKNIASLLIPHLAIQIITMISLILLIISGIIAISTDTTIFYRFLNAAPFDDHPKNNSVALSAETLARIYTLLAGYIITFLLQIWFLIIIHNCYKYYLERKAYMNYCLAYSTPMKTLNCR</sequence>
<feature type="transmembrane region" description="Helical" evidence="5">
    <location>
        <begin position="185"/>
        <end position="210"/>
    </location>
</feature>
<dbReference type="InterPro" id="IPR051115">
    <property type="entry name" value="LAPTM_transporter"/>
</dbReference>
<keyword evidence="6" id="KW-1185">Reference proteome</keyword>
<dbReference type="WBParaSite" id="SSTP_0000669400.1">
    <property type="protein sequence ID" value="SSTP_0000669400.1"/>
    <property type="gene ID" value="SSTP_0000669400"/>
</dbReference>
<evidence type="ECO:0000256" key="5">
    <source>
        <dbReference type="SAM" id="Phobius"/>
    </source>
</evidence>
<dbReference type="GO" id="GO:0005765">
    <property type="term" value="C:lysosomal membrane"/>
    <property type="evidence" value="ECO:0007669"/>
    <property type="project" value="TreeGrafter"/>
</dbReference>
<evidence type="ECO:0000256" key="1">
    <source>
        <dbReference type="ARBA" id="ARBA00004127"/>
    </source>
</evidence>
<dbReference type="PANTHER" id="PTHR12479">
    <property type="entry name" value="LYSOSOMAL-ASSOCIATED TRANSMEMBRANE PROTEIN"/>
    <property type="match status" value="1"/>
</dbReference>
<dbReference type="WBParaSite" id="TCONS_00016401.p1">
    <property type="protein sequence ID" value="TCONS_00016401.p1"/>
    <property type="gene ID" value="XLOC_010998"/>
</dbReference>
<feature type="transmembrane region" description="Helical" evidence="5">
    <location>
        <begin position="52"/>
        <end position="74"/>
    </location>
</feature>
<accession>A0A0K0EB23</accession>
<keyword evidence="3 5" id="KW-1133">Transmembrane helix</keyword>
<evidence type="ECO:0000256" key="3">
    <source>
        <dbReference type="ARBA" id="ARBA00022989"/>
    </source>
</evidence>
<evidence type="ECO:0000256" key="2">
    <source>
        <dbReference type="ARBA" id="ARBA00022692"/>
    </source>
</evidence>
<name>A0A0K0EB23_STRER</name>
<proteinExistence type="predicted"/>
<comment type="subcellular location">
    <subcellularLocation>
        <location evidence="1">Endomembrane system</location>
        <topology evidence="1">Multi-pass membrane protein</topology>
    </subcellularLocation>
</comment>
<protein>
    <submittedName>
        <fullName evidence="8">MARVEL domain-containing protein</fullName>
    </submittedName>
</protein>
<feature type="transmembrane region" description="Helical" evidence="5">
    <location>
        <begin position="94"/>
        <end position="117"/>
    </location>
</feature>
<organism evidence="7">
    <name type="scientific">Strongyloides stercoralis</name>
    <name type="common">Threadworm</name>
    <dbReference type="NCBI Taxonomy" id="6248"/>
    <lineage>
        <taxon>Eukaryota</taxon>
        <taxon>Metazoa</taxon>
        <taxon>Ecdysozoa</taxon>
        <taxon>Nematoda</taxon>
        <taxon>Chromadorea</taxon>
        <taxon>Rhabditida</taxon>
        <taxon>Tylenchina</taxon>
        <taxon>Panagrolaimomorpha</taxon>
        <taxon>Strongyloidoidea</taxon>
        <taxon>Strongyloididae</taxon>
        <taxon>Strongyloides</taxon>
    </lineage>
</organism>
<feature type="transmembrane region" description="Helical" evidence="5">
    <location>
        <begin position="129"/>
        <end position="150"/>
    </location>
</feature>